<evidence type="ECO:0000313" key="6">
    <source>
        <dbReference type="RefSeq" id="XP_008592725.1"/>
    </source>
</evidence>
<gene>
    <name evidence="6" type="primary">CD55</name>
</gene>
<evidence type="ECO:0000256" key="1">
    <source>
        <dbReference type="ARBA" id="ARBA00022737"/>
    </source>
</evidence>
<sequence length="200" mass="22112">MQEVSLVNQGNPGSCDVPPRFLFASLKKTYSNQNYFPVGSAVEYECRLGYRRDPTQSGRITCLESLVWSEPAEFCQKKSCPNPGDLVNGHINITTDILFGSTIYFSCDIGYLLVGSSSSYCEVTGNTVSWSDRFPLCVAIQCPEPPRIANGTILRESNTYVYNQFVTYKCSQGFTLVGEPNIYCIVKDGGGEWTSAPQCK</sequence>
<keyword evidence="1" id="KW-0677">Repeat</keyword>
<keyword evidence="5" id="KW-1185">Reference proteome</keyword>
<accession>A0ABM0SIN4</accession>
<dbReference type="InterPro" id="IPR051277">
    <property type="entry name" value="SEZ6_CSMD_C4BPB_Regulators"/>
</dbReference>
<keyword evidence="3" id="KW-0768">Sushi</keyword>
<name>A0ABM0SIN4_GALVR</name>
<dbReference type="CDD" id="cd00033">
    <property type="entry name" value="CCP"/>
    <property type="match status" value="3"/>
</dbReference>
<dbReference type="Proteomes" id="UP000694923">
    <property type="component" value="Unplaced"/>
</dbReference>
<keyword evidence="2" id="KW-1015">Disulfide bond</keyword>
<dbReference type="SMART" id="SM00032">
    <property type="entry name" value="CCP"/>
    <property type="match status" value="3"/>
</dbReference>
<protein>
    <submittedName>
        <fullName evidence="6">Complement decay-accelerating factor</fullName>
    </submittedName>
</protein>
<evidence type="ECO:0000256" key="2">
    <source>
        <dbReference type="ARBA" id="ARBA00023157"/>
    </source>
</evidence>
<dbReference type="Gene3D" id="2.10.70.10">
    <property type="entry name" value="Complement Module, domain 1"/>
    <property type="match status" value="3"/>
</dbReference>
<dbReference type="PROSITE" id="PS50923">
    <property type="entry name" value="SUSHI"/>
    <property type="match status" value="3"/>
</dbReference>
<feature type="domain" description="Sushi" evidence="4">
    <location>
        <begin position="78"/>
        <end position="139"/>
    </location>
</feature>
<dbReference type="InterPro" id="IPR035976">
    <property type="entry name" value="Sushi/SCR/CCP_sf"/>
</dbReference>
<dbReference type="SUPFAM" id="SSF57535">
    <property type="entry name" value="Complement control module/SCR domain"/>
    <property type="match status" value="3"/>
</dbReference>
<feature type="domain" description="Sushi" evidence="4">
    <location>
        <begin position="13"/>
        <end position="77"/>
    </location>
</feature>
<evidence type="ECO:0000259" key="4">
    <source>
        <dbReference type="PROSITE" id="PS50923"/>
    </source>
</evidence>
<dbReference type="GeneID" id="103610312"/>
<dbReference type="Pfam" id="PF00084">
    <property type="entry name" value="Sushi"/>
    <property type="match status" value="3"/>
</dbReference>
<dbReference type="RefSeq" id="XP_008592725.1">
    <property type="nucleotide sequence ID" value="XM_008594503.1"/>
</dbReference>
<feature type="non-terminal residue" evidence="6">
    <location>
        <position position="200"/>
    </location>
</feature>
<reference evidence="6" key="1">
    <citation type="submission" date="2025-08" db="UniProtKB">
        <authorList>
            <consortium name="RefSeq"/>
        </authorList>
    </citation>
    <scope>IDENTIFICATION</scope>
</reference>
<evidence type="ECO:0000256" key="3">
    <source>
        <dbReference type="PROSITE-ProRule" id="PRU00302"/>
    </source>
</evidence>
<feature type="domain" description="Sushi" evidence="4">
    <location>
        <begin position="140"/>
        <end position="200"/>
    </location>
</feature>
<dbReference type="InterPro" id="IPR000436">
    <property type="entry name" value="Sushi_SCR_CCP_dom"/>
</dbReference>
<dbReference type="PANTHER" id="PTHR45656:SF15">
    <property type="entry name" value="SUSHI DOMAIN-CONTAINING PROTEIN"/>
    <property type="match status" value="1"/>
</dbReference>
<comment type="caution">
    <text evidence="3">Lacks conserved residue(s) required for the propagation of feature annotation.</text>
</comment>
<evidence type="ECO:0000313" key="5">
    <source>
        <dbReference type="Proteomes" id="UP000694923"/>
    </source>
</evidence>
<proteinExistence type="predicted"/>
<dbReference type="PANTHER" id="PTHR45656">
    <property type="entry name" value="PROTEIN CBR-CLEC-78"/>
    <property type="match status" value="1"/>
</dbReference>
<organism evidence="5 6">
    <name type="scientific">Galeopterus variegatus</name>
    <name type="common">Malayan flying lemur</name>
    <name type="synonym">Cynocephalus variegatus</name>
    <dbReference type="NCBI Taxonomy" id="482537"/>
    <lineage>
        <taxon>Eukaryota</taxon>
        <taxon>Metazoa</taxon>
        <taxon>Chordata</taxon>
        <taxon>Craniata</taxon>
        <taxon>Vertebrata</taxon>
        <taxon>Euteleostomi</taxon>
        <taxon>Mammalia</taxon>
        <taxon>Eutheria</taxon>
        <taxon>Euarchontoglires</taxon>
        <taxon>Dermoptera</taxon>
        <taxon>Cynocephalidae</taxon>
        <taxon>Galeopterus</taxon>
    </lineage>
</organism>